<evidence type="ECO:0000313" key="2">
    <source>
        <dbReference type="Proteomes" id="UP000784294"/>
    </source>
</evidence>
<dbReference type="OrthoDB" id="5920068at2759"/>
<name>A0A3S5A7R7_9PLAT</name>
<protein>
    <submittedName>
        <fullName evidence="1">Uncharacterized protein</fullName>
    </submittedName>
</protein>
<accession>A0A3S5A7R7</accession>
<comment type="caution">
    <text evidence="1">The sequence shown here is derived from an EMBL/GenBank/DDBJ whole genome shotgun (WGS) entry which is preliminary data.</text>
</comment>
<dbReference type="AlphaFoldDB" id="A0A3S5A7R7"/>
<dbReference type="EMBL" id="CAAALY010055230">
    <property type="protein sequence ID" value="VEL22210.1"/>
    <property type="molecule type" value="Genomic_DNA"/>
</dbReference>
<keyword evidence="2" id="KW-1185">Reference proteome</keyword>
<dbReference type="Proteomes" id="UP000784294">
    <property type="component" value="Unassembled WGS sequence"/>
</dbReference>
<gene>
    <name evidence="1" type="ORF">PXEA_LOCUS15650</name>
</gene>
<proteinExistence type="predicted"/>
<reference evidence="1" key="1">
    <citation type="submission" date="2018-11" db="EMBL/GenBank/DDBJ databases">
        <authorList>
            <consortium name="Pathogen Informatics"/>
        </authorList>
    </citation>
    <scope>NUCLEOTIDE SEQUENCE</scope>
</reference>
<organism evidence="1 2">
    <name type="scientific">Protopolystoma xenopodis</name>
    <dbReference type="NCBI Taxonomy" id="117903"/>
    <lineage>
        <taxon>Eukaryota</taxon>
        <taxon>Metazoa</taxon>
        <taxon>Spiralia</taxon>
        <taxon>Lophotrochozoa</taxon>
        <taxon>Platyhelminthes</taxon>
        <taxon>Monogenea</taxon>
        <taxon>Polyopisthocotylea</taxon>
        <taxon>Polystomatidea</taxon>
        <taxon>Polystomatidae</taxon>
        <taxon>Protopolystoma</taxon>
    </lineage>
</organism>
<evidence type="ECO:0000313" key="1">
    <source>
        <dbReference type="EMBL" id="VEL22210.1"/>
    </source>
</evidence>
<sequence>MLILGKFDAIYDVTVAYPDALPVEPSAFILGYVPREVHFLIKRYPASRLPLSLLQDSSPGSNLRSSSVLSQSDIASDKFSAGQSAFSGIQPIDEHDGPSADVHSRIRGNRYLPGASETLLGPEPYCLLATDTESTNLSLSSNCSLMHSSRENFTNPKQQNQLLTDNQDLDNNQVHPKRPKKQFRKCSARGLYAGEQLGHWLHSIWMNKEAELIRYYGNAFHWSFPYI</sequence>